<dbReference type="SUPFAM" id="SSF52047">
    <property type="entry name" value="RNI-like"/>
    <property type="match status" value="1"/>
</dbReference>
<feature type="region of interest" description="Disordered" evidence="1">
    <location>
        <begin position="1"/>
        <end position="23"/>
    </location>
</feature>
<dbReference type="Proteomes" id="UP001218188">
    <property type="component" value="Unassembled WGS sequence"/>
</dbReference>
<organism evidence="2 3">
    <name type="scientific">Mycena alexandri</name>
    <dbReference type="NCBI Taxonomy" id="1745969"/>
    <lineage>
        <taxon>Eukaryota</taxon>
        <taxon>Fungi</taxon>
        <taxon>Dikarya</taxon>
        <taxon>Basidiomycota</taxon>
        <taxon>Agaricomycotina</taxon>
        <taxon>Agaricomycetes</taxon>
        <taxon>Agaricomycetidae</taxon>
        <taxon>Agaricales</taxon>
        <taxon>Marasmiineae</taxon>
        <taxon>Mycenaceae</taxon>
        <taxon>Mycena</taxon>
    </lineage>
</organism>
<comment type="caution">
    <text evidence="2">The sequence shown here is derived from an EMBL/GenBank/DDBJ whole genome shotgun (WGS) entry which is preliminary data.</text>
</comment>
<dbReference type="Gene3D" id="3.80.10.10">
    <property type="entry name" value="Ribonuclease Inhibitor"/>
    <property type="match status" value="1"/>
</dbReference>
<gene>
    <name evidence="2" type="ORF">C8F04DRAFT_1053954</name>
</gene>
<accession>A0AAD6WNA4</accession>
<keyword evidence="3" id="KW-1185">Reference proteome</keyword>
<sequence length="569" mass="64136">MAVPTDPLVKTSNRSRKRAGNPSYNVANVPPEIWAIIARLASRESLARLCSVSLHFCFAFSPLLYANTVNPPLTANQSARLIETVSDEKMYSWKPHPVSLIRSLGLIDGDGTDKFKDKAKATRALKNLGFSSPHTKCCVLSVLHWSLEAGVDELGSILGPPGNFPYLKELIVSSHGTNNNFGFLHIRGLHVLGLDISLASLISAFYTTYDYTICDKPCFKLAEAIQMLPTSSPLLNSLKFKLRIPFDEEAFPYSAYSDLTTAINSIHLPLLTALDLSINLIPDDFEDYPLDLLPRADLSTFLGSHPNITNLKLSVLGTTLKDDLVPRLRSFHGSFRDSIDIFSPQRQLRKLDISLIHEDRYEFHPSPSFILPPETHLLLTTLRIDSVDTFGTTMKMTNELSPNSFHQVVHSFPNLTHLDVRINKRMAKYCHALMSLTKLEYLRLQQYRTRRLGPPSWPAALIFPPTEYSQQFDLLLPFLPRLTDIEISVSADIYPASGEVWDPDPDSESDSEWEWDSELDFEQVWSPPEMKLDYSFSVMRQSSGAYVVLENAQVTDSYSKHTDFKLEHA</sequence>
<protein>
    <submittedName>
        <fullName evidence="2">Uncharacterized protein</fullName>
    </submittedName>
</protein>
<dbReference type="EMBL" id="JARJCM010000395">
    <property type="protein sequence ID" value="KAJ7017571.1"/>
    <property type="molecule type" value="Genomic_DNA"/>
</dbReference>
<dbReference type="InterPro" id="IPR032675">
    <property type="entry name" value="LRR_dom_sf"/>
</dbReference>
<evidence type="ECO:0000313" key="3">
    <source>
        <dbReference type="Proteomes" id="UP001218188"/>
    </source>
</evidence>
<evidence type="ECO:0000313" key="2">
    <source>
        <dbReference type="EMBL" id="KAJ7017571.1"/>
    </source>
</evidence>
<dbReference type="AlphaFoldDB" id="A0AAD6WNA4"/>
<proteinExistence type="predicted"/>
<reference evidence="2" key="1">
    <citation type="submission" date="2023-03" db="EMBL/GenBank/DDBJ databases">
        <title>Massive genome expansion in bonnet fungi (Mycena s.s.) driven by repeated elements and novel gene families across ecological guilds.</title>
        <authorList>
            <consortium name="Lawrence Berkeley National Laboratory"/>
            <person name="Harder C.B."/>
            <person name="Miyauchi S."/>
            <person name="Viragh M."/>
            <person name="Kuo A."/>
            <person name="Thoen E."/>
            <person name="Andreopoulos B."/>
            <person name="Lu D."/>
            <person name="Skrede I."/>
            <person name="Drula E."/>
            <person name="Henrissat B."/>
            <person name="Morin E."/>
            <person name="Kohler A."/>
            <person name="Barry K."/>
            <person name="LaButti K."/>
            <person name="Morin E."/>
            <person name="Salamov A."/>
            <person name="Lipzen A."/>
            <person name="Mereny Z."/>
            <person name="Hegedus B."/>
            <person name="Baldrian P."/>
            <person name="Stursova M."/>
            <person name="Weitz H."/>
            <person name="Taylor A."/>
            <person name="Grigoriev I.V."/>
            <person name="Nagy L.G."/>
            <person name="Martin F."/>
            <person name="Kauserud H."/>
        </authorList>
    </citation>
    <scope>NUCLEOTIDE SEQUENCE</scope>
    <source>
        <strain evidence="2">CBHHK200</strain>
    </source>
</reference>
<evidence type="ECO:0000256" key="1">
    <source>
        <dbReference type="SAM" id="MobiDB-lite"/>
    </source>
</evidence>
<name>A0AAD6WNA4_9AGAR</name>